<dbReference type="Pfam" id="PF04191">
    <property type="entry name" value="PEMT"/>
    <property type="match status" value="1"/>
</dbReference>
<feature type="transmembrane region" description="Helical" evidence="5">
    <location>
        <begin position="49"/>
        <end position="70"/>
    </location>
</feature>
<comment type="caution">
    <text evidence="6">The sequence shown here is derived from an EMBL/GenBank/DDBJ whole genome shotgun (WGS) entry which is preliminary data.</text>
</comment>
<dbReference type="STRING" id="1121877.FEAC_13470"/>
<dbReference type="eggNOG" id="COG2020">
    <property type="taxonomic scope" value="Bacteria"/>
</dbReference>
<dbReference type="GeneID" id="78372558"/>
<dbReference type="PANTHER" id="PTHR12714">
    <property type="entry name" value="PROTEIN-S ISOPRENYLCYSTEINE O-METHYLTRANSFERASE"/>
    <property type="match status" value="1"/>
</dbReference>
<dbReference type="RefSeq" id="WP_035390656.1">
    <property type="nucleotide sequence ID" value="NZ_JQKF01000028.1"/>
</dbReference>
<keyword evidence="3 5" id="KW-1133">Transmembrane helix</keyword>
<dbReference type="InterPro" id="IPR007318">
    <property type="entry name" value="Phopholipid_MeTrfase"/>
</dbReference>
<dbReference type="GO" id="GO:0016740">
    <property type="term" value="F:transferase activity"/>
    <property type="evidence" value="ECO:0007669"/>
    <property type="project" value="UniProtKB-ARBA"/>
</dbReference>
<feature type="transmembrane region" description="Helical" evidence="5">
    <location>
        <begin position="20"/>
        <end position="37"/>
    </location>
</feature>
<keyword evidence="4 5" id="KW-0472">Membrane</keyword>
<dbReference type="Proteomes" id="UP000032336">
    <property type="component" value="Unassembled WGS sequence"/>
</dbReference>
<evidence type="ECO:0000256" key="4">
    <source>
        <dbReference type="ARBA" id="ARBA00023136"/>
    </source>
</evidence>
<protein>
    <recommendedName>
        <fullName evidence="8">Isoprenylcysteine carboxyl methyltransferase (ICMT) family protein</fullName>
    </recommendedName>
</protein>
<dbReference type="Gene3D" id="1.20.120.1630">
    <property type="match status" value="1"/>
</dbReference>
<evidence type="ECO:0000313" key="6">
    <source>
        <dbReference type="EMBL" id="KJE76845.1"/>
    </source>
</evidence>
<evidence type="ECO:0000256" key="2">
    <source>
        <dbReference type="ARBA" id="ARBA00022692"/>
    </source>
</evidence>
<dbReference type="OrthoDB" id="941586at2"/>
<dbReference type="PANTHER" id="PTHR12714:SF9">
    <property type="entry name" value="PROTEIN-S-ISOPRENYLCYSTEINE O-METHYLTRANSFERASE"/>
    <property type="match status" value="1"/>
</dbReference>
<dbReference type="GO" id="GO:0012505">
    <property type="term" value="C:endomembrane system"/>
    <property type="evidence" value="ECO:0007669"/>
    <property type="project" value="UniProtKB-SubCell"/>
</dbReference>
<name>A0A0D8FU98_9ACTN</name>
<evidence type="ECO:0000256" key="1">
    <source>
        <dbReference type="ARBA" id="ARBA00004127"/>
    </source>
</evidence>
<evidence type="ECO:0000256" key="5">
    <source>
        <dbReference type="SAM" id="Phobius"/>
    </source>
</evidence>
<evidence type="ECO:0000256" key="3">
    <source>
        <dbReference type="ARBA" id="ARBA00022989"/>
    </source>
</evidence>
<evidence type="ECO:0000313" key="7">
    <source>
        <dbReference type="Proteomes" id="UP000032336"/>
    </source>
</evidence>
<gene>
    <name evidence="6" type="ORF">FEAC_13470</name>
</gene>
<comment type="subcellular location">
    <subcellularLocation>
        <location evidence="1">Endomembrane system</location>
        <topology evidence="1">Multi-pass membrane protein</topology>
    </subcellularLocation>
</comment>
<sequence length="165" mass="18074">MKSEDANTSVPQEAQHVPPPLIVAGLTLAGLVTDRMLGRRVSPRPMFRAVSRAIGITGGAFIASAFFAMIRAGNSPDPRTPVRRLNKDGIYRMSRNPIYVGMICSQVAVGVARRSIVTILLAPIGIAILRSKVIAVEESYLESVFGDEYRDYCAQVPRWFGFGRH</sequence>
<reference evidence="6 7" key="1">
    <citation type="submission" date="2015-01" db="EMBL/GenBank/DDBJ databases">
        <title>Draft genome of the acidophilic iron oxidizer Ferrimicrobium acidiphilum strain T23.</title>
        <authorList>
            <person name="Poehlein A."/>
            <person name="Eisen S."/>
            <person name="Schloemann M."/>
            <person name="Johnson B.D."/>
            <person name="Daniel R."/>
            <person name="Muehling M."/>
        </authorList>
    </citation>
    <scope>NUCLEOTIDE SEQUENCE [LARGE SCALE GENOMIC DNA]</scope>
    <source>
        <strain evidence="6 7">T23</strain>
    </source>
</reference>
<keyword evidence="7" id="KW-1185">Reference proteome</keyword>
<dbReference type="AlphaFoldDB" id="A0A0D8FU98"/>
<proteinExistence type="predicted"/>
<dbReference type="EMBL" id="JXUW01000010">
    <property type="protein sequence ID" value="KJE76845.1"/>
    <property type="molecule type" value="Genomic_DNA"/>
</dbReference>
<organism evidence="6 7">
    <name type="scientific">Ferrimicrobium acidiphilum DSM 19497</name>
    <dbReference type="NCBI Taxonomy" id="1121877"/>
    <lineage>
        <taxon>Bacteria</taxon>
        <taxon>Bacillati</taxon>
        <taxon>Actinomycetota</taxon>
        <taxon>Acidimicrobiia</taxon>
        <taxon>Acidimicrobiales</taxon>
        <taxon>Acidimicrobiaceae</taxon>
        <taxon>Ferrimicrobium</taxon>
    </lineage>
</organism>
<evidence type="ECO:0008006" key="8">
    <source>
        <dbReference type="Google" id="ProtNLM"/>
    </source>
</evidence>
<keyword evidence="2 5" id="KW-0812">Transmembrane</keyword>
<accession>A0A0D8FU98</accession>